<sequence>MTNALPVRHHSSSPSTIVVAAKELRSTLRSANLPSSPRHHLLCSPNTLDRRASHHRRRCTRLHHRASPLLSTLATIVISPERKLLQWRKEPPRAVAVKWEKGDCSLCFC</sequence>
<reference evidence="2" key="1">
    <citation type="journal article" date="2015" name="Proc. Natl. Acad. Sci. U.S.A.">
        <title>Genome sequencing of adzuki bean (Vigna angularis) provides insight into high starch and low fat accumulation and domestication.</title>
        <authorList>
            <person name="Yang K."/>
            <person name="Tian Z."/>
            <person name="Chen C."/>
            <person name="Luo L."/>
            <person name="Zhao B."/>
            <person name="Wang Z."/>
            <person name="Yu L."/>
            <person name="Li Y."/>
            <person name="Sun Y."/>
            <person name="Li W."/>
            <person name="Chen Y."/>
            <person name="Li Y."/>
            <person name="Zhang Y."/>
            <person name="Ai D."/>
            <person name="Zhao J."/>
            <person name="Shang C."/>
            <person name="Ma Y."/>
            <person name="Wu B."/>
            <person name="Wang M."/>
            <person name="Gao L."/>
            <person name="Sun D."/>
            <person name="Zhang P."/>
            <person name="Guo F."/>
            <person name="Wang W."/>
            <person name="Li Y."/>
            <person name="Wang J."/>
            <person name="Varshney R.K."/>
            <person name="Wang J."/>
            <person name="Ling H.Q."/>
            <person name="Wan P."/>
        </authorList>
    </citation>
    <scope>NUCLEOTIDE SEQUENCE</scope>
    <source>
        <strain evidence="2">cv. Jingnong 6</strain>
    </source>
</reference>
<gene>
    <name evidence="1" type="ORF">LR48_Vigan05g180700</name>
</gene>
<proteinExistence type="predicted"/>
<dbReference type="AlphaFoldDB" id="A0A0L9UNP6"/>
<accession>A0A0L9UNP6</accession>
<name>A0A0L9UNP6_PHAAN</name>
<dbReference type="EMBL" id="CM003375">
    <property type="protein sequence ID" value="KOM44202.1"/>
    <property type="molecule type" value="Genomic_DNA"/>
</dbReference>
<dbReference type="Gramene" id="KOM44202">
    <property type="protein sequence ID" value="KOM44202"/>
    <property type="gene ID" value="LR48_Vigan05g180700"/>
</dbReference>
<protein>
    <submittedName>
        <fullName evidence="1">Uncharacterized protein</fullName>
    </submittedName>
</protein>
<organism evidence="1 2">
    <name type="scientific">Phaseolus angularis</name>
    <name type="common">Azuki bean</name>
    <name type="synonym">Vigna angularis</name>
    <dbReference type="NCBI Taxonomy" id="3914"/>
    <lineage>
        <taxon>Eukaryota</taxon>
        <taxon>Viridiplantae</taxon>
        <taxon>Streptophyta</taxon>
        <taxon>Embryophyta</taxon>
        <taxon>Tracheophyta</taxon>
        <taxon>Spermatophyta</taxon>
        <taxon>Magnoliopsida</taxon>
        <taxon>eudicotyledons</taxon>
        <taxon>Gunneridae</taxon>
        <taxon>Pentapetalae</taxon>
        <taxon>rosids</taxon>
        <taxon>fabids</taxon>
        <taxon>Fabales</taxon>
        <taxon>Fabaceae</taxon>
        <taxon>Papilionoideae</taxon>
        <taxon>50 kb inversion clade</taxon>
        <taxon>NPAAA clade</taxon>
        <taxon>indigoferoid/millettioid clade</taxon>
        <taxon>Phaseoleae</taxon>
        <taxon>Vigna</taxon>
    </lineage>
</organism>
<evidence type="ECO:0000313" key="2">
    <source>
        <dbReference type="Proteomes" id="UP000053144"/>
    </source>
</evidence>
<dbReference type="Proteomes" id="UP000053144">
    <property type="component" value="Chromosome 5"/>
</dbReference>
<evidence type="ECO:0000313" key="1">
    <source>
        <dbReference type="EMBL" id="KOM44202.1"/>
    </source>
</evidence>